<name>A0AC58T5M4_TOBAC</name>
<organism evidence="1 2">
    <name type="scientific">Nicotiana tabacum</name>
    <name type="common">Common tobacco</name>
    <dbReference type="NCBI Taxonomy" id="4097"/>
    <lineage>
        <taxon>Eukaryota</taxon>
        <taxon>Viridiplantae</taxon>
        <taxon>Streptophyta</taxon>
        <taxon>Embryophyta</taxon>
        <taxon>Tracheophyta</taxon>
        <taxon>Spermatophyta</taxon>
        <taxon>Magnoliopsida</taxon>
        <taxon>eudicotyledons</taxon>
        <taxon>Gunneridae</taxon>
        <taxon>Pentapetalae</taxon>
        <taxon>asterids</taxon>
        <taxon>lamiids</taxon>
        <taxon>Solanales</taxon>
        <taxon>Solanaceae</taxon>
        <taxon>Nicotianoideae</taxon>
        <taxon>Nicotianeae</taxon>
        <taxon>Nicotiana</taxon>
    </lineage>
</organism>
<keyword evidence="1" id="KW-1185">Reference proteome</keyword>
<dbReference type="RefSeq" id="XP_075092505.1">
    <property type="nucleotide sequence ID" value="XM_075236404.1"/>
</dbReference>
<gene>
    <name evidence="2" type="primary">LOC142172731</name>
</gene>
<evidence type="ECO:0000313" key="1">
    <source>
        <dbReference type="Proteomes" id="UP000790787"/>
    </source>
</evidence>
<protein>
    <submittedName>
        <fullName evidence="2">Uncharacterized protein LOC142172731</fullName>
    </submittedName>
</protein>
<accession>A0AC58T5M4</accession>
<sequence length="145" mass="16787">MTDREFSVRDWVYLKLQPYRQSSVAIRKSFKHSSKFYGPYQVLKRIRNAAYELQFPQSAKIYPVFHVSQLKKKIGTNIVACVDPSVCLPDGAPMTEPVAVLGRRMIQRGKKAVTQVLIQWSNLLPEEATWEDYGFIKSQFLNFEP</sequence>
<evidence type="ECO:0000313" key="2">
    <source>
        <dbReference type="RefSeq" id="XP_075092505.1"/>
    </source>
</evidence>
<proteinExistence type="predicted"/>
<reference evidence="2" key="2">
    <citation type="submission" date="2025-08" db="UniProtKB">
        <authorList>
            <consortium name="RefSeq"/>
        </authorList>
    </citation>
    <scope>IDENTIFICATION</scope>
    <source>
        <tissue evidence="2">Leaf</tissue>
    </source>
</reference>
<dbReference type="Proteomes" id="UP000790787">
    <property type="component" value="Chromosome 18"/>
</dbReference>
<reference evidence="1" key="1">
    <citation type="journal article" date="2014" name="Nat. Commun.">
        <title>The tobacco genome sequence and its comparison with those of tomato and potato.</title>
        <authorList>
            <person name="Sierro N."/>
            <person name="Battey J.N."/>
            <person name="Ouadi S."/>
            <person name="Bakaher N."/>
            <person name="Bovet L."/>
            <person name="Willig A."/>
            <person name="Goepfert S."/>
            <person name="Peitsch M.C."/>
            <person name="Ivanov N.V."/>
        </authorList>
    </citation>
    <scope>NUCLEOTIDE SEQUENCE [LARGE SCALE GENOMIC DNA]</scope>
</reference>